<proteinExistence type="predicted"/>
<gene>
    <name evidence="1" type="ORF">IPF_1977</name>
</gene>
<dbReference type="AlphaFoldDB" id="A8YGS5"/>
<sequence length="392" mass="45680">MLLRRKSQDFYRFTPNEENLIARCPLPKGSKMAISQIINQTNGKQFIPLSSTSVRLLSSDGVDVNHLFSGQIRERRYEQLSCWLNLKPNEEKDLTAQTFETLKTTNYTQKDPLFTLRTVRRMLQDNGLLFVYDISQTPDIEQYVKILFSCAGFIVLNNIGNCWILRKRALLSFDVPKVKGYLVKEAETPAEIESYFLFLKNRYPESQNYRKEIDDLFTHQSVIFLAYPEQNPSQVIGVARYTYSLAEYGYYLPCQLATFCEGKHTGKHLMLPKNVTSIGESLSLYDKQGTGKIGTSYLVYQQLIRAILTYKHDIAHTEISYTTYQKGDETIEALYKERFGFKHTLHDHEKVCLKYGTFAGQWYLIELEQWMINHQYHNADQIFHKHKEAFAV</sequence>
<name>A8YGS5_MICA7</name>
<dbReference type="EMBL" id="AM778940">
    <property type="protein sequence ID" value="CAO87290.1"/>
    <property type="molecule type" value="Genomic_DNA"/>
</dbReference>
<accession>A8YGS5</accession>
<reference evidence="1" key="1">
    <citation type="submission" date="2007-08" db="EMBL/GenBank/DDBJ databases">
        <authorList>
            <person name="Frangeul L."/>
        </authorList>
    </citation>
    <scope>NUCLEOTIDE SEQUENCE</scope>
    <source>
        <strain evidence="1">PCC 7806</strain>
    </source>
</reference>
<organism evidence="1">
    <name type="scientific">Microcystis aeruginosa (strain PCC 7806)</name>
    <dbReference type="NCBI Taxonomy" id="267872"/>
    <lineage>
        <taxon>Bacteria</taxon>
        <taxon>Bacillati</taxon>
        <taxon>Cyanobacteriota</taxon>
        <taxon>Cyanophyceae</taxon>
        <taxon>Oscillatoriophycideae</taxon>
        <taxon>Chroococcales</taxon>
        <taxon>Microcystaceae</taxon>
        <taxon>Microcystis</taxon>
    </lineage>
</organism>
<protein>
    <submittedName>
        <fullName evidence="1">Similarity. Hypothetical start</fullName>
    </submittedName>
</protein>
<evidence type="ECO:0000313" key="1">
    <source>
        <dbReference type="EMBL" id="CAO87290.1"/>
    </source>
</evidence>